<proteinExistence type="predicted"/>
<organism evidence="1 2">
    <name type="scientific">Cordylochernes scorpioides</name>
    <dbReference type="NCBI Taxonomy" id="51811"/>
    <lineage>
        <taxon>Eukaryota</taxon>
        <taxon>Metazoa</taxon>
        <taxon>Ecdysozoa</taxon>
        <taxon>Arthropoda</taxon>
        <taxon>Chelicerata</taxon>
        <taxon>Arachnida</taxon>
        <taxon>Pseudoscorpiones</taxon>
        <taxon>Cheliferoidea</taxon>
        <taxon>Chernetidae</taxon>
        <taxon>Cordylochernes</taxon>
    </lineage>
</organism>
<accession>A0ABY6K2I6</accession>
<gene>
    <name evidence="1" type="ORF">LAZ67_2002059</name>
</gene>
<dbReference type="PANTHER" id="PTHR46060:SF2">
    <property type="entry name" value="HISTONE-LYSINE N-METHYLTRANSFERASE SETMAR"/>
    <property type="match status" value="1"/>
</dbReference>
<name>A0ABY6K2I6_9ARAC</name>
<dbReference type="Gene3D" id="1.10.10.10">
    <property type="entry name" value="Winged helix-like DNA-binding domain superfamily/Winged helix DNA-binding domain"/>
    <property type="match status" value="1"/>
</dbReference>
<protein>
    <submittedName>
        <fullName evidence="1">SETMAR</fullName>
    </submittedName>
</protein>
<dbReference type="InterPro" id="IPR036388">
    <property type="entry name" value="WH-like_DNA-bd_sf"/>
</dbReference>
<dbReference type="EMBL" id="CP092864">
    <property type="protein sequence ID" value="UYV62827.1"/>
    <property type="molecule type" value="Genomic_DNA"/>
</dbReference>
<dbReference type="PANTHER" id="PTHR46060">
    <property type="entry name" value="MARINER MOS1 TRANSPOSASE-LIKE PROTEIN"/>
    <property type="match status" value="1"/>
</dbReference>
<reference evidence="1 2" key="1">
    <citation type="submission" date="2022-01" db="EMBL/GenBank/DDBJ databases">
        <title>A chromosomal length assembly of Cordylochernes scorpioides.</title>
        <authorList>
            <person name="Zeh D."/>
            <person name="Zeh J."/>
        </authorList>
    </citation>
    <scope>NUCLEOTIDE SEQUENCE [LARGE SCALE GENOMIC DNA]</scope>
    <source>
        <strain evidence="1">IN4F17</strain>
        <tissue evidence="1">Whole Body</tissue>
    </source>
</reference>
<evidence type="ECO:0000313" key="2">
    <source>
        <dbReference type="Proteomes" id="UP001235939"/>
    </source>
</evidence>
<dbReference type="InterPro" id="IPR052709">
    <property type="entry name" value="Transposase-MT_Hybrid"/>
</dbReference>
<evidence type="ECO:0000313" key="1">
    <source>
        <dbReference type="EMBL" id="UYV62827.1"/>
    </source>
</evidence>
<sequence length="95" mass="10766">MHASYWDSGLKIDTEQISARVPFQNLIREGGLKFFTTAIPALEMGRESIIEADTNNTTREVAEELNVDHSTVVRLLKQIGKVKKLDKWVPLKKLS</sequence>
<keyword evidence="2" id="KW-1185">Reference proteome</keyword>
<dbReference type="Proteomes" id="UP001235939">
    <property type="component" value="Chromosome 02"/>
</dbReference>